<sequence length="255" mass="28877">MAEQEKWQTFFGEEYLYFSNEILTPERTAFEVKQIVEMLQLPPGASILDLGCGQGRMSIPLAQQGYQVTAYDGSPVLLEAARNGAESAGVKIDFVLGDMRELAFADTFDAVLNLGTAFGYVEDEQADAEILRRICTALKPNGHFVMETENRDFRLLHLKPRIWEEMHGQPVWSERGFDCVTGRWRETIRWYRGSELKQSVLDVRLYTATELSRLTSQAGLRVEAIYGGLDRSPLVPQSPRMALWAKKTCKEDGKT</sequence>
<accession>A0A939BRJ2</accession>
<organism evidence="5 6">
    <name type="scientific">Brevibacillus fulvus</name>
    <dbReference type="NCBI Taxonomy" id="1125967"/>
    <lineage>
        <taxon>Bacteria</taxon>
        <taxon>Bacillati</taxon>
        <taxon>Bacillota</taxon>
        <taxon>Bacilli</taxon>
        <taxon>Bacillales</taxon>
        <taxon>Paenibacillaceae</taxon>
        <taxon>Brevibacillus</taxon>
    </lineage>
</organism>
<proteinExistence type="predicted"/>
<dbReference type="Gene3D" id="3.40.50.150">
    <property type="entry name" value="Vaccinia Virus protein VP39"/>
    <property type="match status" value="1"/>
</dbReference>
<dbReference type="AlphaFoldDB" id="A0A939BRJ2"/>
<evidence type="ECO:0000256" key="3">
    <source>
        <dbReference type="ARBA" id="ARBA00022691"/>
    </source>
</evidence>
<dbReference type="Pfam" id="PF13649">
    <property type="entry name" value="Methyltransf_25"/>
    <property type="match status" value="1"/>
</dbReference>
<evidence type="ECO:0000256" key="2">
    <source>
        <dbReference type="ARBA" id="ARBA00022679"/>
    </source>
</evidence>
<dbReference type="CDD" id="cd02440">
    <property type="entry name" value="AdoMet_MTases"/>
    <property type="match status" value="1"/>
</dbReference>
<name>A0A939BRJ2_9BACL</name>
<gene>
    <name evidence="5" type="ORF">JOD01_001282</name>
</gene>
<keyword evidence="2" id="KW-0808">Transferase</keyword>
<dbReference type="EMBL" id="JAFBEB010000003">
    <property type="protein sequence ID" value="MBM7589682.1"/>
    <property type="molecule type" value="Genomic_DNA"/>
</dbReference>
<evidence type="ECO:0000313" key="6">
    <source>
        <dbReference type="Proteomes" id="UP000717624"/>
    </source>
</evidence>
<keyword evidence="1 5" id="KW-0489">Methyltransferase</keyword>
<reference evidence="5" key="1">
    <citation type="submission" date="2021-01" db="EMBL/GenBank/DDBJ databases">
        <title>Genomic Encyclopedia of Type Strains, Phase IV (KMG-IV): sequencing the most valuable type-strain genomes for metagenomic binning, comparative biology and taxonomic classification.</title>
        <authorList>
            <person name="Goeker M."/>
        </authorList>
    </citation>
    <scope>NUCLEOTIDE SEQUENCE</scope>
    <source>
        <strain evidence="5">DSM 25523</strain>
    </source>
</reference>
<keyword evidence="3" id="KW-0949">S-adenosyl-L-methionine</keyword>
<keyword evidence="6" id="KW-1185">Reference proteome</keyword>
<dbReference type="GO" id="GO:0032259">
    <property type="term" value="P:methylation"/>
    <property type="evidence" value="ECO:0007669"/>
    <property type="project" value="UniProtKB-KW"/>
</dbReference>
<dbReference type="PANTHER" id="PTHR43464:SF19">
    <property type="entry name" value="UBIQUINONE BIOSYNTHESIS O-METHYLTRANSFERASE, MITOCHONDRIAL"/>
    <property type="match status" value="1"/>
</dbReference>
<evidence type="ECO:0000256" key="1">
    <source>
        <dbReference type="ARBA" id="ARBA00022603"/>
    </source>
</evidence>
<dbReference type="SUPFAM" id="SSF53335">
    <property type="entry name" value="S-adenosyl-L-methionine-dependent methyltransferases"/>
    <property type="match status" value="1"/>
</dbReference>
<dbReference type="GO" id="GO:0008168">
    <property type="term" value="F:methyltransferase activity"/>
    <property type="evidence" value="ECO:0007669"/>
    <property type="project" value="UniProtKB-KW"/>
</dbReference>
<dbReference type="RefSeq" id="WP_204517405.1">
    <property type="nucleotide sequence ID" value="NZ_BAABIN010000038.1"/>
</dbReference>
<dbReference type="Gene3D" id="2.20.25.110">
    <property type="entry name" value="S-adenosyl-L-methionine-dependent methyltransferases"/>
    <property type="match status" value="1"/>
</dbReference>
<dbReference type="InterPro" id="IPR029063">
    <property type="entry name" value="SAM-dependent_MTases_sf"/>
</dbReference>
<evidence type="ECO:0000259" key="4">
    <source>
        <dbReference type="Pfam" id="PF13649"/>
    </source>
</evidence>
<dbReference type="Proteomes" id="UP000717624">
    <property type="component" value="Unassembled WGS sequence"/>
</dbReference>
<feature type="domain" description="Methyltransferase" evidence="4">
    <location>
        <begin position="47"/>
        <end position="142"/>
    </location>
</feature>
<dbReference type="InterPro" id="IPR041698">
    <property type="entry name" value="Methyltransf_25"/>
</dbReference>
<protein>
    <submittedName>
        <fullName evidence="5">SAM-dependent methyltransferase</fullName>
    </submittedName>
</protein>
<evidence type="ECO:0000313" key="5">
    <source>
        <dbReference type="EMBL" id="MBM7589682.1"/>
    </source>
</evidence>
<dbReference type="PANTHER" id="PTHR43464">
    <property type="entry name" value="METHYLTRANSFERASE"/>
    <property type="match status" value="1"/>
</dbReference>
<comment type="caution">
    <text evidence="5">The sequence shown here is derived from an EMBL/GenBank/DDBJ whole genome shotgun (WGS) entry which is preliminary data.</text>
</comment>